<gene>
    <name evidence="2" type="ordered locus">Mesci_0833</name>
</gene>
<dbReference type="HOGENOM" id="CLU_3119611_0_0_5"/>
<dbReference type="AlphaFoldDB" id="E8TGR4"/>
<dbReference type="KEGG" id="mci:Mesci_0833"/>
<dbReference type="EMBL" id="CP002447">
    <property type="protein sequence ID" value="ADV10000.1"/>
    <property type="molecule type" value="Genomic_DNA"/>
</dbReference>
<evidence type="ECO:0000313" key="3">
    <source>
        <dbReference type="Proteomes" id="UP000007471"/>
    </source>
</evidence>
<name>E8TGR4_MESCW</name>
<dbReference type="Proteomes" id="UP000007471">
    <property type="component" value="Chromosome"/>
</dbReference>
<evidence type="ECO:0000313" key="2">
    <source>
        <dbReference type="EMBL" id="ADV10000.1"/>
    </source>
</evidence>
<evidence type="ECO:0000256" key="1">
    <source>
        <dbReference type="SAM" id="Phobius"/>
    </source>
</evidence>
<accession>E8TGR4</accession>
<proteinExistence type="predicted"/>
<dbReference type="PATRIC" id="fig|765698.3.peg.1260"/>
<keyword evidence="1" id="KW-0812">Transmembrane</keyword>
<dbReference type="RefSeq" id="WP_013528695.1">
    <property type="nucleotide sequence ID" value="NC_014923.1"/>
</dbReference>
<organism evidence="2 3">
    <name type="scientific">Mesorhizobium ciceri biovar biserrulae (strain HAMBI 2942 / LMG 23838 / WSM1271)</name>
    <dbReference type="NCBI Taxonomy" id="765698"/>
    <lineage>
        <taxon>Bacteria</taxon>
        <taxon>Pseudomonadati</taxon>
        <taxon>Pseudomonadota</taxon>
        <taxon>Alphaproteobacteria</taxon>
        <taxon>Hyphomicrobiales</taxon>
        <taxon>Phyllobacteriaceae</taxon>
        <taxon>Mesorhizobium</taxon>
    </lineage>
</organism>
<keyword evidence="1" id="KW-0472">Membrane</keyword>
<sequence length="50" mass="5126" precursor="true">MRTLSDTIAFLGLAIGGAFGLAGTFVGSAPLRETLWTIDRTALMVAAALS</sequence>
<feature type="transmembrane region" description="Helical" evidence="1">
    <location>
        <begin position="7"/>
        <end position="26"/>
    </location>
</feature>
<reference evidence="3" key="1">
    <citation type="submission" date="2011-01" db="EMBL/GenBank/DDBJ databases">
        <title>Complete sequence of chromosome of Mesorhizobium ciceri bv. biserrulae WSM1271.</title>
        <authorList>
            <person name="Lucas S."/>
            <person name="Copeland A."/>
            <person name="Lapidus A."/>
            <person name="Cheng J.-F."/>
            <person name="Goodwin L."/>
            <person name="Pitluck S."/>
            <person name="Teshima H."/>
            <person name="Detter J.C."/>
            <person name="Han C."/>
            <person name="Tapia R."/>
            <person name="Land M."/>
            <person name="Hauser L."/>
            <person name="Kyrpides N."/>
            <person name="Ivanova N."/>
            <person name="Nandasena K."/>
            <person name="Reeve W.G."/>
            <person name="Howieson J.G."/>
            <person name="O'Hara G."/>
            <person name="Tiwari R.P."/>
            <person name="Woyke T."/>
        </authorList>
    </citation>
    <scope>NUCLEOTIDE SEQUENCE [LARGE SCALE GENOMIC DNA]</scope>
    <source>
        <strain evidence="3">HAMBI 2942 / LMG 23838 / WSM1271</strain>
    </source>
</reference>
<protein>
    <submittedName>
        <fullName evidence="2">Uncharacterized protein</fullName>
    </submittedName>
</protein>
<keyword evidence="1" id="KW-1133">Transmembrane helix</keyword>